<dbReference type="Gene3D" id="1.25.10.10">
    <property type="entry name" value="Leucine-rich Repeat Variant"/>
    <property type="match status" value="2"/>
</dbReference>
<sequence length="349" mass="37110">MKRISKPRAGRLKKRVDTGQGDLFAQGQGTPVSADPPPVPAAETPPPRPIGDWPTGHLLDALNLHLHAEPPAHPSLIATIDELAKRREPEAARHLITTCRRFAAFDQQQPAPEVVAALDALARIGPPSAAVPLIDLIRRGLFGPASTAAALDCFGALRCRPAADLIRPNLEHPHPRVRQSACGLAAALDRRDDASLLAPLLNDPDRGVAKAARLALGELGHAPAREPLEELLDRATPIDIPRVARALVAVADDDTPVKLARAADRCDEEGRCAIVAALGAMEQPGAVTQLIRLSRDTRPAVRLAVIEALSNHEDKRIPAALGTLSHDADPAVRDAAEAALRSFDASPDW</sequence>
<dbReference type="EMBL" id="CP067420">
    <property type="protein sequence ID" value="QQP88099.1"/>
    <property type="molecule type" value="Genomic_DNA"/>
</dbReference>
<evidence type="ECO:0000313" key="3">
    <source>
        <dbReference type="Proteomes" id="UP000595197"/>
    </source>
</evidence>
<organism evidence="2 3">
    <name type="scientific">Skermanella cutis</name>
    <dbReference type="NCBI Taxonomy" id="2775420"/>
    <lineage>
        <taxon>Bacteria</taxon>
        <taxon>Pseudomonadati</taxon>
        <taxon>Pseudomonadota</taxon>
        <taxon>Alphaproteobacteria</taxon>
        <taxon>Rhodospirillales</taxon>
        <taxon>Azospirillaceae</taxon>
        <taxon>Skermanella</taxon>
    </lineage>
</organism>
<evidence type="ECO:0000313" key="2">
    <source>
        <dbReference type="EMBL" id="QQP88099.1"/>
    </source>
</evidence>
<feature type="compositionally biased region" description="Pro residues" evidence="1">
    <location>
        <begin position="34"/>
        <end position="49"/>
    </location>
</feature>
<dbReference type="InterPro" id="IPR016024">
    <property type="entry name" value="ARM-type_fold"/>
</dbReference>
<keyword evidence="3" id="KW-1185">Reference proteome</keyword>
<reference evidence="2" key="1">
    <citation type="submission" date="2021-02" db="EMBL/GenBank/DDBJ databases">
        <title>Skermanella TT6 skin isolate.</title>
        <authorList>
            <person name="Lee K."/>
            <person name="Ganzorig M."/>
        </authorList>
    </citation>
    <scope>NUCLEOTIDE SEQUENCE</scope>
    <source>
        <strain evidence="2">TT6</strain>
    </source>
</reference>
<dbReference type="RefSeq" id="WP_201072548.1">
    <property type="nucleotide sequence ID" value="NZ_CP067420.1"/>
</dbReference>
<evidence type="ECO:0000256" key="1">
    <source>
        <dbReference type="SAM" id="MobiDB-lite"/>
    </source>
</evidence>
<dbReference type="SUPFAM" id="SSF48371">
    <property type="entry name" value="ARM repeat"/>
    <property type="match status" value="1"/>
</dbReference>
<dbReference type="Proteomes" id="UP000595197">
    <property type="component" value="Chromosome"/>
</dbReference>
<protein>
    <submittedName>
        <fullName evidence="2">HEAT repeat domain-containing protein</fullName>
    </submittedName>
</protein>
<feature type="region of interest" description="Disordered" evidence="1">
    <location>
        <begin position="1"/>
        <end position="54"/>
    </location>
</feature>
<dbReference type="PANTHER" id="PTHR12697:SF5">
    <property type="entry name" value="DEOXYHYPUSINE HYDROXYLASE"/>
    <property type="match status" value="1"/>
</dbReference>
<name>A0ABX7B2P9_9PROT</name>
<gene>
    <name evidence="2" type="ORF">IGS68_18815</name>
</gene>
<dbReference type="InterPro" id="IPR004155">
    <property type="entry name" value="PBS_lyase_HEAT"/>
</dbReference>
<feature type="compositionally biased region" description="Basic residues" evidence="1">
    <location>
        <begin position="1"/>
        <end position="14"/>
    </location>
</feature>
<dbReference type="Pfam" id="PF13646">
    <property type="entry name" value="HEAT_2"/>
    <property type="match status" value="2"/>
</dbReference>
<dbReference type="SMART" id="SM00567">
    <property type="entry name" value="EZ_HEAT"/>
    <property type="match status" value="4"/>
</dbReference>
<dbReference type="PANTHER" id="PTHR12697">
    <property type="entry name" value="PBS LYASE HEAT-LIKE PROTEIN"/>
    <property type="match status" value="1"/>
</dbReference>
<proteinExistence type="predicted"/>
<dbReference type="InterPro" id="IPR011989">
    <property type="entry name" value="ARM-like"/>
</dbReference>
<accession>A0ABX7B2P9</accession>